<evidence type="ECO:0000256" key="7">
    <source>
        <dbReference type="ARBA" id="ARBA00023136"/>
    </source>
</evidence>
<dbReference type="KEGG" id="yli:2912544"/>
<dbReference type="RefSeq" id="XP_504347.2">
    <property type="nucleotide sequence ID" value="XM_504347.2"/>
</dbReference>
<evidence type="ECO:0000313" key="11">
    <source>
        <dbReference type="EMBL" id="AOW05906.1"/>
    </source>
</evidence>
<evidence type="ECO:0000256" key="4">
    <source>
        <dbReference type="ARBA" id="ARBA00022824"/>
    </source>
</evidence>
<evidence type="ECO:0000256" key="3">
    <source>
        <dbReference type="ARBA" id="ARBA00022692"/>
    </source>
</evidence>
<dbReference type="Pfam" id="PF04573">
    <property type="entry name" value="SPC22"/>
    <property type="match status" value="1"/>
</dbReference>
<sequence>MHTSIQRIQQTFSQASTVLSIIAAIVFVVSYIQLVVANVWSLPEANFNLRGSKAARRFSRQYGANDPKKGKENVALKFDLDADLSPLFNWNTKLVFAYLTATYDGKRDDIVNEITIWDQIITDKDDSHIKLKGANSKYSLYDVEESFRNRNATVKLHWNIQPHVGAKIYGSLDATKGSVKFPQLV</sequence>
<dbReference type="PIRSF" id="PIRSF016089">
    <property type="entry name" value="SPC22"/>
    <property type="match status" value="1"/>
</dbReference>
<evidence type="ECO:0000256" key="6">
    <source>
        <dbReference type="ARBA" id="ARBA00022989"/>
    </source>
</evidence>
<dbReference type="VEuPathDB" id="FungiDB:YALI0_E24321g"/>
<evidence type="ECO:0000256" key="9">
    <source>
        <dbReference type="PIRNR" id="PIRNR016089"/>
    </source>
</evidence>
<dbReference type="PANTHER" id="PTHR12804">
    <property type="entry name" value="MICROSOMAL SIGNAL PEPTIDASE 23 KD SUBUNIT SPC22/23"/>
    <property type="match status" value="1"/>
</dbReference>
<keyword evidence="3 10" id="KW-0812">Transmembrane</keyword>
<evidence type="ECO:0000256" key="8">
    <source>
        <dbReference type="ARBA" id="ARBA00045670"/>
    </source>
</evidence>
<accession>A0A1D8NJU8</accession>
<dbReference type="Proteomes" id="UP000182444">
    <property type="component" value="Chromosome 1E"/>
</dbReference>
<keyword evidence="5" id="KW-0735">Signal-anchor</keyword>
<dbReference type="AlphaFoldDB" id="A0A1D8NJU8"/>
<name>A0A1D8NJU8_YARLL</name>
<gene>
    <name evidence="11" type="ORF">YALI1_E28964g</name>
</gene>
<reference evidence="11 12" key="1">
    <citation type="journal article" date="2016" name="PLoS ONE">
        <title>Sequence Assembly of Yarrowia lipolytica Strain W29/CLIB89 Shows Transposable Element Diversity.</title>
        <authorList>
            <person name="Magnan C."/>
            <person name="Yu J."/>
            <person name="Chang I."/>
            <person name="Jahn E."/>
            <person name="Kanomata Y."/>
            <person name="Wu J."/>
            <person name="Zeller M."/>
            <person name="Oakes M."/>
            <person name="Baldi P."/>
            <person name="Sandmeyer S."/>
        </authorList>
    </citation>
    <scope>NUCLEOTIDE SEQUENCE [LARGE SCALE GENOMIC DNA]</scope>
    <source>
        <strain evidence="12">CLIB89(W29)</strain>
    </source>
</reference>
<evidence type="ECO:0000256" key="1">
    <source>
        <dbReference type="ARBA" id="ARBA00004648"/>
    </source>
</evidence>
<dbReference type="InterPro" id="IPR007653">
    <property type="entry name" value="SPC3"/>
</dbReference>
<dbReference type="GO" id="GO:0045047">
    <property type="term" value="P:protein targeting to ER"/>
    <property type="evidence" value="ECO:0007669"/>
    <property type="project" value="TreeGrafter"/>
</dbReference>
<proteinExistence type="inferred from homology"/>
<dbReference type="eggNOG" id="KOG3372">
    <property type="taxonomic scope" value="Eukaryota"/>
</dbReference>
<comment type="function">
    <text evidence="8">Essential component of the signal peptidase complex (SPC) which catalyzes the cleavage of N-terminal signal sequences from nascent proteins as they are translocated into the lumen of the endoplasmic reticulum. Essential for the SPC catalytic activity, possibly by stabilizing and positioning the active center of the complex close to the lumenal surface. Essential for viability.</text>
</comment>
<dbReference type="GeneID" id="2912544"/>
<keyword evidence="7 9" id="KW-0472">Membrane</keyword>
<dbReference type="GO" id="GO:0005787">
    <property type="term" value="C:signal peptidase complex"/>
    <property type="evidence" value="ECO:0007669"/>
    <property type="project" value="UniProtKB-UniRule"/>
</dbReference>
<dbReference type="EMBL" id="CP017557">
    <property type="protein sequence ID" value="AOW05906.1"/>
    <property type="molecule type" value="Genomic_DNA"/>
</dbReference>
<comment type="similarity">
    <text evidence="2 9">Belongs to the SPCS3 family.</text>
</comment>
<keyword evidence="6 10" id="KW-1133">Transmembrane helix</keyword>
<dbReference type="VEuPathDB" id="FungiDB:YALI1_E28964g"/>
<comment type="subcellular location">
    <subcellularLocation>
        <location evidence="1">Endoplasmic reticulum membrane</location>
        <topology evidence="1">Single-pass type II membrane protein</topology>
    </subcellularLocation>
</comment>
<organism evidence="11 12">
    <name type="scientific">Yarrowia lipolytica</name>
    <name type="common">Candida lipolytica</name>
    <dbReference type="NCBI Taxonomy" id="4952"/>
    <lineage>
        <taxon>Eukaryota</taxon>
        <taxon>Fungi</taxon>
        <taxon>Dikarya</taxon>
        <taxon>Ascomycota</taxon>
        <taxon>Saccharomycotina</taxon>
        <taxon>Dipodascomycetes</taxon>
        <taxon>Dipodascales</taxon>
        <taxon>Dipodascales incertae sedis</taxon>
        <taxon>Yarrowia</taxon>
    </lineage>
</organism>
<evidence type="ECO:0000256" key="2">
    <source>
        <dbReference type="ARBA" id="ARBA00009289"/>
    </source>
</evidence>
<feature type="transmembrane region" description="Helical" evidence="10">
    <location>
        <begin position="21"/>
        <end position="40"/>
    </location>
</feature>
<evidence type="ECO:0000256" key="10">
    <source>
        <dbReference type="SAM" id="Phobius"/>
    </source>
</evidence>
<evidence type="ECO:0000256" key="5">
    <source>
        <dbReference type="ARBA" id="ARBA00022968"/>
    </source>
</evidence>
<protein>
    <recommendedName>
        <fullName evidence="9">Signal peptidase subunit 3</fullName>
    </recommendedName>
</protein>
<evidence type="ECO:0000313" key="12">
    <source>
        <dbReference type="Proteomes" id="UP000182444"/>
    </source>
</evidence>
<keyword evidence="4 9" id="KW-0256">Endoplasmic reticulum</keyword>
<dbReference type="PANTHER" id="PTHR12804:SF0">
    <property type="entry name" value="SIGNAL PEPTIDASE COMPLEX SUBUNIT 3"/>
    <property type="match status" value="1"/>
</dbReference>
<dbReference type="GO" id="GO:0006465">
    <property type="term" value="P:signal peptide processing"/>
    <property type="evidence" value="ECO:0007669"/>
    <property type="project" value="UniProtKB-UniRule"/>
</dbReference>